<dbReference type="PANTHER" id="PTHR33449">
    <property type="entry name" value="NUCLEOID-ASSOCIATED PROTEIN YBAB"/>
    <property type="match status" value="1"/>
</dbReference>
<reference evidence="2 3" key="1">
    <citation type="journal article" date="2016" name="Nat. Commun.">
        <title>Thousands of microbial genomes shed light on interconnected biogeochemical processes in an aquifer system.</title>
        <authorList>
            <person name="Anantharaman K."/>
            <person name="Brown C.T."/>
            <person name="Hug L.A."/>
            <person name="Sharon I."/>
            <person name="Castelle C.J."/>
            <person name="Probst A.J."/>
            <person name="Thomas B.C."/>
            <person name="Singh A."/>
            <person name="Wilkins M.J."/>
            <person name="Karaoz U."/>
            <person name="Brodie E.L."/>
            <person name="Williams K.H."/>
            <person name="Hubbard S.S."/>
            <person name="Banfield J.F."/>
        </authorList>
    </citation>
    <scope>NUCLEOTIDE SEQUENCE [LARGE SCALE GENOMIC DNA]</scope>
</reference>
<evidence type="ECO:0000313" key="3">
    <source>
        <dbReference type="Proteomes" id="UP000177521"/>
    </source>
</evidence>
<dbReference type="GO" id="GO:0003677">
    <property type="term" value="F:DNA binding"/>
    <property type="evidence" value="ECO:0007669"/>
    <property type="project" value="UniProtKB-KW"/>
</dbReference>
<keyword evidence="1" id="KW-0238">DNA-binding</keyword>
<protein>
    <recommendedName>
        <fullName evidence="4">Nucleoid-associated protein</fullName>
    </recommendedName>
</protein>
<dbReference type="InterPro" id="IPR036894">
    <property type="entry name" value="YbaB-like_sf"/>
</dbReference>
<dbReference type="EMBL" id="MEWS01000008">
    <property type="protein sequence ID" value="OGC82761.1"/>
    <property type="molecule type" value="Genomic_DNA"/>
</dbReference>
<dbReference type="Gene3D" id="3.30.1310.10">
    <property type="entry name" value="Nucleoid-associated protein YbaB-like domain"/>
    <property type="match status" value="1"/>
</dbReference>
<name>A0A1F4XM52_9BACT</name>
<proteinExistence type="predicted"/>
<dbReference type="PANTHER" id="PTHR33449:SF1">
    <property type="entry name" value="NUCLEOID-ASSOCIATED PROTEIN YBAB"/>
    <property type="match status" value="1"/>
</dbReference>
<comment type="caution">
    <text evidence="2">The sequence shown here is derived from an EMBL/GenBank/DDBJ whole genome shotgun (WGS) entry which is preliminary data.</text>
</comment>
<dbReference type="Proteomes" id="UP000177521">
    <property type="component" value="Unassembled WGS sequence"/>
</dbReference>
<dbReference type="AlphaFoldDB" id="A0A1F4XM52"/>
<dbReference type="InterPro" id="IPR004401">
    <property type="entry name" value="YbaB/EbfC"/>
</dbReference>
<gene>
    <name evidence="2" type="ORF">A2788_02575</name>
</gene>
<accession>A0A1F4XM52</accession>
<dbReference type="SUPFAM" id="SSF82607">
    <property type="entry name" value="YbaB-like"/>
    <property type="match status" value="1"/>
</dbReference>
<evidence type="ECO:0000313" key="2">
    <source>
        <dbReference type="EMBL" id="OGC82761.1"/>
    </source>
</evidence>
<dbReference type="Pfam" id="PF02575">
    <property type="entry name" value="YbaB_DNA_bd"/>
    <property type="match status" value="1"/>
</dbReference>
<evidence type="ECO:0008006" key="4">
    <source>
        <dbReference type="Google" id="ProtNLM"/>
    </source>
</evidence>
<evidence type="ECO:0000256" key="1">
    <source>
        <dbReference type="ARBA" id="ARBA00023125"/>
    </source>
</evidence>
<sequence length="98" mass="10876">MFGKLKNLYELQKQAKALKEKLKQIKLSAETAGGFLKIEMNGEQKVTKVEVAPQFATLSPEKMAYDIEDVFNRLLQKVQKASAEQMKSLGGSLGLPGF</sequence>
<organism evidence="2 3">
    <name type="scientific">Candidatus Abawacabacteria bacterium RIFCSPHIGHO2_01_FULL_46_8</name>
    <dbReference type="NCBI Taxonomy" id="1817815"/>
    <lineage>
        <taxon>Bacteria</taxon>
        <taxon>Candidatus Abawacaibacteriota</taxon>
    </lineage>
</organism>